<name>A0A3R9P5N4_9BACT</name>
<feature type="signal peptide" evidence="1">
    <location>
        <begin position="1"/>
        <end position="24"/>
    </location>
</feature>
<dbReference type="InterPro" id="IPR011658">
    <property type="entry name" value="PA14_dom"/>
</dbReference>
<feature type="domain" description="PA14" evidence="2">
    <location>
        <begin position="755"/>
        <end position="916"/>
    </location>
</feature>
<proteinExistence type="predicted"/>
<dbReference type="Pfam" id="PF18962">
    <property type="entry name" value="Por_Secre_tail"/>
    <property type="match status" value="1"/>
</dbReference>
<dbReference type="InterPro" id="IPR026444">
    <property type="entry name" value="Secre_tail"/>
</dbReference>
<dbReference type="Pfam" id="PF07691">
    <property type="entry name" value="PA14"/>
    <property type="match status" value="1"/>
</dbReference>
<dbReference type="InterPro" id="IPR047589">
    <property type="entry name" value="DUF11_rpt"/>
</dbReference>
<reference evidence="3 4" key="1">
    <citation type="submission" date="2018-12" db="EMBL/GenBank/DDBJ databases">
        <authorList>
            <person name="Feng G."/>
            <person name="Zhu H."/>
        </authorList>
    </citation>
    <scope>NUCLEOTIDE SEQUENCE [LARGE SCALE GENOMIC DNA]</scope>
    <source>
        <strain evidence="3 4">KCTC 12533</strain>
    </source>
</reference>
<evidence type="ECO:0000256" key="1">
    <source>
        <dbReference type="SAM" id="SignalP"/>
    </source>
</evidence>
<evidence type="ECO:0000259" key="2">
    <source>
        <dbReference type="PROSITE" id="PS51820"/>
    </source>
</evidence>
<dbReference type="InterPro" id="IPR051172">
    <property type="entry name" value="Chlamydia_OmcB"/>
</dbReference>
<dbReference type="InterPro" id="IPR037524">
    <property type="entry name" value="PA14/GLEYA"/>
</dbReference>
<comment type="caution">
    <text evidence="3">The sequence shown here is derived from an EMBL/GenBank/DDBJ whole genome shotgun (WGS) entry which is preliminary data.</text>
</comment>
<dbReference type="Gene3D" id="3.90.182.10">
    <property type="entry name" value="Toxin - Anthrax Protective Antigen,domain 1"/>
    <property type="match status" value="1"/>
</dbReference>
<protein>
    <submittedName>
        <fullName evidence="3">T9SS C-terminal target domain-containing protein</fullName>
    </submittedName>
</protein>
<organism evidence="3 4">
    <name type="scientific">Hymenobacter rigui</name>
    <dbReference type="NCBI Taxonomy" id="334424"/>
    <lineage>
        <taxon>Bacteria</taxon>
        <taxon>Pseudomonadati</taxon>
        <taxon>Bacteroidota</taxon>
        <taxon>Cytophagia</taxon>
        <taxon>Cytophagales</taxon>
        <taxon>Hymenobacteraceae</taxon>
        <taxon>Hymenobacter</taxon>
    </lineage>
</organism>
<keyword evidence="1" id="KW-0732">Signal</keyword>
<feature type="chain" id="PRO_5018791566" evidence="1">
    <location>
        <begin position="25"/>
        <end position="2442"/>
    </location>
</feature>
<keyword evidence="4" id="KW-1185">Reference proteome</keyword>
<gene>
    <name evidence="3" type="ORF">EI291_00125</name>
</gene>
<dbReference type="Pfam" id="PF01345">
    <property type="entry name" value="DUF11"/>
    <property type="match status" value="8"/>
</dbReference>
<dbReference type="Pfam" id="PF17963">
    <property type="entry name" value="Big_9"/>
    <property type="match status" value="1"/>
</dbReference>
<dbReference type="PROSITE" id="PS51820">
    <property type="entry name" value="PA14"/>
    <property type="match status" value="1"/>
</dbReference>
<dbReference type="OrthoDB" id="642696at2"/>
<sequence length="2442" mass="246591">MRTCLRLAISLLAWIGLGSSAGWAQLVHPYPDAVDGSVWQPSYQAIMPPFTKPTTKQPAALRPLANPVVTDITSTTVVPNTATNTNLSPGLSGTDSDGDLSGFRLVTLPPAAQGTLQIANAQLSGYINAAINTNYSTAQAQFLRFAAATTATLGTTSFTFRAYDAANNLSGTATYRFQVGGPVTADVVNDVISSGAAATILAPSLAGTDNNGTITGYVINSIPNTATQGTLALNGSPVSVNQVIPVAQIGNLSFDPVATVFGSVVFTYSAQDATSTDISPNTYSIPVAKSTCTDGNSVNFRAQTTGEDWKISRSLTAAGTTITSGFTSSVAATESSLSVVNAFGGKALNLTTDYTTNASTTNNVVLTFTLSRTVKGFTFAINDIDKLAGTTNGSGWTDIVKVEGYQANNTIYTLTAADIDLADNGVNTYAAGTNEITGIGNSTGLLSNVVITFPVAINKVVITYRNGQTTQPDPGGQIIGFNSFGWCAEADVATSITPPATLQAGQVSGNYTVTYANNGPDAANTATRVVTIPANTASAVTSGSGTVTGSQTTGWTITYPGGSFASGNSVSYTFTVTPLPVASITATTTTTTSTDQGADTGVNTASTTTAVTPVADIATTLSTSQTAVAPGTSITYTAQVTNNGPSTATAVVPTVQLLSGLNLTATNLPDGGSYNNDNGLVTFPSTTVNSGAAPTFRIVFPAPNYNTTITGKASSTASTTDLTATNNNGSLANANVTTVVTLPTNGCAGAQYGPTRSSGLYAEYFSGYFNDNLAFLDGKTAGLARYDATLNFPANSSWGNLTPTAGGSASNPEAFTARYRGSLNIATAGSYTFYLNSDDAAYLWLDGAALAPTTANATINNGGLHVAQERTVTLTLSAGVHNLLVIYGENAGQNVLTLEYASAGAGVSRQIVPNSVLCASASQPPVASNITNTPAIPDNNGPTAIAALSATDPDGQIDSYTIVTLPSASAGVLYLLSGSTLTAVTAGQVIPAASAGNLRFDPVSGFGTNGGAAASFTYLATDNSGTTSNTATYNLTVANSPVAVNDQSFTAPNTAVSFNVATNDTGPKDAATVDLDPNTAGIQTTKTVAGQGTFTVDNTGLVTFTPVNGFTGTAVIPYTINGTSGAVSNQANIAVTVRALADVATTISTSASTVTAGQSVTFTVTTTNVNTAGNTPATGVTQTLQLPAGLGTVAFSNGGSYNNTTGLVTLLSNGTLALGASNSYGITFTAPASGPIVGTAQVTTASNETVLTNNLISASVAVTPTYDLTTRISGPATVVTGQPVTFSVTSLNLGTGLATGVAQTVTLPRNLTNVYVSDNGTYDAANGLVTFPTLATLPNGQNVNHVISFVAPAAGTVSAVANISGTGNETPTTNNQATASLTVNAAGTTNQANLFSTITASTASPAPGDVYTYTVTYGNNGPSSATNTSLRILLAPGLTVTGLPSGYSYNATTGEVTPAAVTATMASGFSSSFTFNVTAPAAGTVLATSAIAGTTIDPVPGNNQTEVSVTVTPRTDLLTTVSGPTTAVANQLVTYNATVANNGAAAAAGTTQVVRIPAYLGTANVTITGGGTYNNATGEVTFDLGTVNAGTQVQNTISFSMPTEAQISVMSSVATGTPETNVANNTATVTTTSQRSSDVQVFLASPASPIVVGMPVVYSVTTANNGESPAASVTTTVQLPTGLSGVTVSGGGTYDAATGVVTFATRTEVPAGPNGTVTNTISFQAPEAKRLTVTAVANVSGATNDLNLGNNVVQSNVVVNQPTTATSDLAVTISSDASTYTAGSPITYTVIVTNNGTATATDVRTRVALPGDLTGFTGPAGASYSTNSGVVLVTSNTANVSLASGSSLTYTFSVNAPGAGPVLAVASTSSDNTDNVPANNINQNSVAITTLADVQTVLDGVGTAAAGSTVSYTVITRNNGTSPASNVQQTVQLPTGLTGVVVSGGGTYDSNSGVVTFPTITTLNSGTAQAVTNTISFTFPTASYRLVANVSTTTAEGGVTANNTDPFTTNIANQAPVARNVVNSVTAPDGNSATVAQPISTLAATDADGTIRSFTLTNLPNTTTQGTLYVNGVAAMEGQVVLLADASKLSFKPVSSFIGNAFFDYTATDNDNAVSSNTAVYTIPVASDNGSVYAKTPTKGGSNQYQNNDVLAYVVDPNGAVYSSTGTIYDATTGALANASVANGLPTTGTNATISPADQNTLSAVGLALNPATGQVYVANRLLLKQGSYTVSITTTDIYGGVTTQSVTIPIGASPLPVTLVSFTAQASGQNAKLSWTTTQEVNNDHFVLERSFDGQSFEMLQQVKGQGTTSATTRYSEVDAQVAAKAQGRVVYYRLRQVDTDGTQALSAVQTVSFTTTARMSVEVYPNPASGTQDARLDLSGIAAGTYQVTITDMAGRLVRTLQAEGGATHSLDVQGLPQGNYVVRVEGNGQSVIRRLTKVE</sequence>
<dbReference type="NCBIfam" id="TIGR01451">
    <property type="entry name" value="B_ant_repeat"/>
    <property type="match status" value="5"/>
</dbReference>
<dbReference type="Proteomes" id="UP000273500">
    <property type="component" value="Unassembled WGS sequence"/>
</dbReference>
<dbReference type="SUPFAM" id="SSF56988">
    <property type="entry name" value="Anthrax protective antigen"/>
    <property type="match status" value="1"/>
</dbReference>
<dbReference type="Gene3D" id="2.60.40.10">
    <property type="entry name" value="Immunoglobulins"/>
    <property type="match status" value="3"/>
</dbReference>
<evidence type="ECO:0000313" key="4">
    <source>
        <dbReference type="Proteomes" id="UP000273500"/>
    </source>
</evidence>
<dbReference type="PANTHER" id="PTHR34819">
    <property type="entry name" value="LARGE CYSTEINE-RICH PERIPLASMIC PROTEIN OMCB"/>
    <property type="match status" value="1"/>
</dbReference>
<dbReference type="InterPro" id="IPR013783">
    <property type="entry name" value="Ig-like_fold"/>
</dbReference>
<accession>A0A3R9P5N4</accession>
<dbReference type="SMART" id="SM00758">
    <property type="entry name" value="PA14"/>
    <property type="match status" value="1"/>
</dbReference>
<dbReference type="EMBL" id="RWIT01000001">
    <property type="protein sequence ID" value="RSK50764.1"/>
    <property type="molecule type" value="Genomic_DNA"/>
</dbReference>
<dbReference type="InterPro" id="IPR001434">
    <property type="entry name" value="OmcB-like_DUF11"/>
</dbReference>
<evidence type="ECO:0000313" key="3">
    <source>
        <dbReference type="EMBL" id="RSK50764.1"/>
    </source>
</evidence>
<dbReference type="NCBIfam" id="TIGR04183">
    <property type="entry name" value="Por_Secre_tail"/>
    <property type="match status" value="1"/>
</dbReference>